<accession>A0A7D4E0J4</accession>
<dbReference type="GO" id="GO:0006508">
    <property type="term" value="P:proteolysis"/>
    <property type="evidence" value="ECO:0007669"/>
    <property type="project" value="UniProtKB-KW"/>
</dbReference>
<reference evidence="4 5" key="1">
    <citation type="submission" date="2020-05" db="EMBL/GenBank/DDBJ databases">
        <title>FDA dAtabase for Regulatory Grade micrObial Sequences (FDA-ARGOS): Supporting development and validation of Infectious Disease Dx tests.</title>
        <authorList>
            <person name="Sproer C."/>
            <person name="Gronow S."/>
            <person name="Severitt S."/>
            <person name="Schroder I."/>
            <person name="Tallon L."/>
            <person name="Sadzewicz L."/>
            <person name="Zhao X."/>
            <person name="Vavikolanu K."/>
            <person name="Mehta A."/>
            <person name="Aluvathingal J."/>
            <person name="Nadendla S."/>
            <person name="Myers T."/>
            <person name="Yan Y."/>
            <person name="Sichtig H."/>
        </authorList>
    </citation>
    <scope>NUCLEOTIDE SEQUENCE [LARGE SCALE GENOMIC DNA]</scope>
    <source>
        <strain evidence="4 5">FDAARGOS_790</strain>
    </source>
</reference>
<comment type="function">
    <text evidence="1">Involved in peptidolytic degradation of cyclic heptapeptide hepatotoxin microcystin (MC).</text>
</comment>
<feature type="domain" description="Microcystin LR degradation protein MlrC C-terminal" evidence="2">
    <location>
        <begin position="312"/>
        <end position="493"/>
    </location>
</feature>
<dbReference type="EMBL" id="CP053985">
    <property type="protein sequence ID" value="QKH35929.1"/>
    <property type="molecule type" value="Genomic_DNA"/>
</dbReference>
<dbReference type="KEGG" id="apes:FOC84_13650"/>
<keyword evidence="1" id="KW-0645">Protease</keyword>
<dbReference type="Pfam" id="PF07171">
    <property type="entry name" value="MlrC_C"/>
    <property type="match status" value="1"/>
</dbReference>
<dbReference type="InterPro" id="IPR009197">
    <property type="entry name" value="MlrC"/>
</dbReference>
<feature type="domain" description="Microcystin LR degradation protein MlrC N-terminal" evidence="3">
    <location>
        <begin position="8"/>
        <end position="300"/>
    </location>
</feature>
<dbReference type="PIRSF" id="PIRSF012702">
    <property type="entry name" value="UCP012702"/>
    <property type="match status" value="1"/>
</dbReference>
<dbReference type="Pfam" id="PF07364">
    <property type="entry name" value="DUF1485"/>
    <property type="match status" value="1"/>
</dbReference>
<organism evidence="4 5">
    <name type="scientific">Achromobacter pestifer</name>
    <dbReference type="NCBI Taxonomy" id="1353889"/>
    <lineage>
        <taxon>Bacteria</taxon>
        <taxon>Pseudomonadati</taxon>
        <taxon>Pseudomonadota</taxon>
        <taxon>Betaproteobacteria</taxon>
        <taxon>Burkholderiales</taxon>
        <taxon>Alcaligenaceae</taxon>
        <taxon>Achromobacter</taxon>
    </lineage>
</organism>
<keyword evidence="1" id="KW-0482">Metalloprotease</keyword>
<protein>
    <recommendedName>
        <fullName evidence="1">Microcystinase C</fullName>
        <shortName evidence="1">MlrC</shortName>
    </recommendedName>
</protein>
<evidence type="ECO:0000259" key="3">
    <source>
        <dbReference type="Pfam" id="PF07364"/>
    </source>
</evidence>
<keyword evidence="5" id="KW-1185">Reference proteome</keyword>
<proteinExistence type="inferred from homology"/>
<evidence type="ECO:0000256" key="1">
    <source>
        <dbReference type="PIRNR" id="PIRNR012702"/>
    </source>
</evidence>
<evidence type="ECO:0000259" key="2">
    <source>
        <dbReference type="Pfam" id="PF07171"/>
    </source>
</evidence>
<dbReference type="Proteomes" id="UP000500970">
    <property type="component" value="Chromosome"/>
</dbReference>
<comment type="cofactor">
    <cofactor evidence="1">
        <name>Zn(2+)</name>
        <dbReference type="ChEBI" id="CHEBI:29105"/>
    </cofactor>
    <text evidence="1">Binds 1 zinc ion per subunit.</text>
</comment>
<sequence>MGKGMKKRLAVARFWYEGNAFCPVPCTMADFERREWRKGDDALAAAAGTATELGEVAEFARAHPDWEVVALRCASALPGGPIEDAVHRAFTEEVLAGLAADEAGWDAVYLSLHGAAITDRRQTPDLDFVRALRVLLPEVPLGASFDLHANLAPELGGLLDCASGYKTYPHIDMREAAQRVLDMLLRTQAGTLSPRVLVAKPDLLLSSFNMRTDAGPMRELQDLAAAQMGEGVAEVSVFGGFPYADTADTGASVLVVADTARDAAGKLAQTAAEAMMAAMRRLAPAFAVILPTPQEGLAQAVKAARAGGLVAVTDPGDNPLSGGVCDTPALFRALLDARIDLPCVFASFADPDAVRRAYEAGLGGDCELALGGRVSRDFGAPVHAAFRVERYTDGEFSNTGPMETGVRTSCGRTVLLSLRDRPNVRVIVTELVAPANDPGFFALHGVDLDQVRLLCVKAKNHFRAAFLPLCAAIIDVDAPGPAALDLRLLPFRHARRTH</sequence>
<dbReference type="GO" id="GO:0008237">
    <property type="term" value="F:metallopeptidase activity"/>
    <property type="evidence" value="ECO:0007669"/>
    <property type="project" value="UniProtKB-KW"/>
</dbReference>
<evidence type="ECO:0000313" key="4">
    <source>
        <dbReference type="EMBL" id="QKH35929.1"/>
    </source>
</evidence>
<dbReference type="GO" id="GO:0046872">
    <property type="term" value="F:metal ion binding"/>
    <property type="evidence" value="ECO:0007669"/>
    <property type="project" value="UniProtKB-KW"/>
</dbReference>
<dbReference type="InterPro" id="IPR010799">
    <property type="entry name" value="MlrC_C"/>
</dbReference>
<gene>
    <name evidence="4" type="ORF">FOC84_13650</name>
</gene>
<keyword evidence="1" id="KW-0479">Metal-binding</keyword>
<comment type="similarity">
    <text evidence="1">Belongs to the peptidase M81 family.</text>
</comment>
<dbReference type="InterPro" id="IPR015995">
    <property type="entry name" value="MlrC_N"/>
</dbReference>
<name>A0A7D4E0J4_9BURK</name>
<keyword evidence="1" id="KW-0378">Hydrolase</keyword>
<dbReference type="AlphaFoldDB" id="A0A7D4E0J4"/>
<evidence type="ECO:0000313" key="5">
    <source>
        <dbReference type="Proteomes" id="UP000500970"/>
    </source>
</evidence>